<sequence>MLYSTLSCNAQNKSYPFNNTDLSFEERVNDLVGRLTLEEKVSQMMNSSPAIARLGIPAYDWWSETLHGVARTPYKATVFPQAIGMAATFDTDALHTMAEYSATEGRVIYRKALEAGRNNERYVGLTYWTPNINIFRDPRWGRGQETYGEDPFLTAQLGDAFVRGLQGNDPKYINAAACAKHYAVHSGPEPERHVFDVDVTPYELWDTYLPAFEKLVTESDVVGVMCAYNAFRTQPCCGSDILMNDILRNQWGFDGYVTSDCWAIDDFFKNHKTHKNAETASADAVFHGTDVECGTDAYLSLVQAVKDGLITEKQIDISVKRLFMVRFRLGMFDPDAMVKYAQVPDSELESKAHAEHALKMAHESMVLLRNQNNTLPLKKDLKKIVVLGPNADNAISILGNYNGMPSKLSTVLQGIKDKVGKNTEIVYEKAVNFTNNNILVYKDLTNQYSYNGKQGFKAEYFDNKELSGTAVTATEAKLDIMWQEGQAVIGNIRANNFSARYTTNFKPEHDDTITFELEGDDGYRFKINGKTVVDAWQRNRWGAKTYELQVKKDSVYNLQVEYWQGEGKGNIRLSTGSFIKTDYKALAEKYKDADAFIFAGGISPQLEGEEMKVNDPGFEGGDRTTIALPTVQTDLMKALNATGKPVVFVMMTGSAIATSWEAEHIPAIINAWYGGQATGEAVADILFGDYNPSGRLPVTFYKSDSDLPPFTDYSMDNRTYRYFNGTPLYGFGYGLSYTTFKYDKPKMPAKIKKGENVTVSVQVTNTGNVAGDEVAQLYIVNKDTTVKTALKALKGFERINLKAGESKTITFTLTPQDLSFITQDGKQKQFTGDVEIAIGGCQPGEPNKGSGNIINKIITIK</sequence>
<keyword evidence="3 5" id="KW-0378">Hydrolase</keyword>
<evidence type="ECO:0000256" key="3">
    <source>
        <dbReference type="ARBA" id="ARBA00022801"/>
    </source>
</evidence>
<dbReference type="Proteomes" id="UP001629156">
    <property type="component" value="Unassembled WGS sequence"/>
</dbReference>
<evidence type="ECO:0000256" key="2">
    <source>
        <dbReference type="ARBA" id="ARBA00022729"/>
    </source>
</evidence>
<dbReference type="InterPro" id="IPR037524">
    <property type="entry name" value="PA14/GLEYA"/>
</dbReference>
<comment type="similarity">
    <text evidence="1">Belongs to the glycosyl hydrolase 3 family.</text>
</comment>
<dbReference type="Gene3D" id="3.20.20.300">
    <property type="entry name" value="Glycoside hydrolase, family 3, N-terminal domain"/>
    <property type="match status" value="1"/>
</dbReference>
<dbReference type="SMART" id="SM00758">
    <property type="entry name" value="PA14"/>
    <property type="match status" value="1"/>
</dbReference>
<dbReference type="Gene3D" id="2.60.40.10">
    <property type="entry name" value="Immunoglobulins"/>
    <property type="match status" value="1"/>
</dbReference>
<dbReference type="Pfam" id="PF07691">
    <property type="entry name" value="PA14"/>
    <property type="match status" value="1"/>
</dbReference>
<comment type="caution">
    <text evidence="5">The sequence shown here is derived from an EMBL/GenBank/DDBJ whole genome shotgun (WGS) entry which is preliminary data.</text>
</comment>
<dbReference type="Pfam" id="PF14310">
    <property type="entry name" value="Fn3-like"/>
    <property type="match status" value="1"/>
</dbReference>
<evidence type="ECO:0000256" key="1">
    <source>
        <dbReference type="ARBA" id="ARBA00005336"/>
    </source>
</evidence>
<feature type="domain" description="PA14" evidence="4">
    <location>
        <begin position="451"/>
        <end position="590"/>
    </location>
</feature>
<dbReference type="InterPro" id="IPR002772">
    <property type="entry name" value="Glyco_hydro_3_C"/>
</dbReference>
<dbReference type="InterPro" id="IPR036962">
    <property type="entry name" value="Glyco_hydro_3_N_sf"/>
</dbReference>
<dbReference type="Pfam" id="PF00933">
    <property type="entry name" value="Glyco_hydro_3"/>
    <property type="match status" value="1"/>
</dbReference>
<dbReference type="InterPro" id="IPR044993">
    <property type="entry name" value="BXL"/>
</dbReference>
<proteinExistence type="inferred from homology"/>
<evidence type="ECO:0000313" key="5">
    <source>
        <dbReference type="EMBL" id="MFL9843595.1"/>
    </source>
</evidence>
<dbReference type="InterPro" id="IPR011658">
    <property type="entry name" value="PA14_dom"/>
</dbReference>
<dbReference type="InterPro" id="IPR001764">
    <property type="entry name" value="Glyco_hydro_3_N"/>
</dbReference>
<dbReference type="InterPro" id="IPR013783">
    <property type="entry name" value="Ig-like_fold"/>
</dbReference>
<organism evidence="5 6">
    <name type="scientific">Flavobacterium rhizosphaerae</name>
    <dbReference type="NCBI Taxonomy" id="3163298"/>
    <lineage>
        <taxon>Bacteria</taxon>
        <taxon>Pseudomonadati</taxon>
        <taxon>Bacteroidota</taxon>
        <taxon>Flavobacteriia</taxon>
        <taxon>Flavobacteriales</taxon>
        <taxon>Flavobacteriaceae</taxon>
        <taxon>Flavobacterium</taxon>
    </lineage>
</organism>
<dbReference type="SMART" id="SM01217">
    <property type="entry name" value="Fn3_like"/>
    <property type="match status" value="1"/>
</dbReference>
<dbReference type="InterPro" id="IPR017853">
    <property type="entry name" value="GH"/>
</dbReference>
<dbReference type="Pfam" id="PF01915">
    <property type="entry name" value="Glyco_hydro_3_C"/>
    <property type="match status" value="1"/>
</dbReference>
<gene>
    <name evidence="5" type="ORF">ABS766_04095</name>
</gene>
<dbReference type="InterPro" id="IPR026891">
    <property type="entry name" value="Fn3-like"/>
</dbReference>
<dbReference type="EMBL" id="JBELPZ010000002">
    <property type="protein sequence ID" value="MFL9843595.1"/>
    <property type="molecule type" value="Genomic_DNA"/>
</dbReference>
<dbReference type="PANTHER" id="PTHR42721:SF3">
    <property type="entry name" value="BETA-D-XYLOSIDASE 5-RELATED"/>
    <property type="match status" value="1"/>
</dbReference>
<dbReference type="GO" id="GO:0016787">
    <property type="term" value="F:hydrolase activity"/>
    <property type="evidence" value="ECO:0007669"/>
    <property type="project" value="UniProtKB-KW"/>
</dbReference>
<dbReference type="PRINTS" id="PR00133">
    <property type="entry name" value="GLHYDRLASE3"/>
</dbReference>
<dbReference type="SUPFAM" id="SSF52279">
    <property type="entry name" value="Beta-D-glucan exohydrolase, C-terminal domain"/>
    <property type="match status" value="1"/>
</dbReference>
<dbReference type="Gene3D" id="3.90.182.10">
    <property type="entry name" value="Toxin - Anthrax Protective Antigen,domain 1"/>
    <property type="match status" value="1"/>
</dbReference>
<dbReference type="RefSeq" id="WP_408083849.1">
    <property type="nucleotide sequence ID" value="NZ_JBELPZ010000002.1"/>
</dbReference>
<keyword evidence="6" id="KW-1185">Reference proteome</keyword>
<evidence type="ECO:0000259" key="4">
    <source>
        <dbReference type="PROSITE" id="PS51820"/>
    </source>
</evidence>
<protein>
    <submittedName>
        <fullName evidence="5">Glycoside hydrolase family 3 C-terminal domain-containing protein</fullName>
    </submittedName>
</protein>
<dbReference type="SUPFAM" id="SSF51445">
    <property type="entry name" value="(Trans)glycosidases"/>
    <property type="match status" value="1"/>
</dbReference>
<dbReference type="Gene3D" id="3.40.50.1700">
    <property type="entry name" value="Glycoside hydrolase family 3 C-terminal domain"/>
    <property type="match status" value="1"/>
</dbReference>
<evidence type="ECO:0000313" key="6">
    <source>
        <dbReference type="Proteomes" id="UP001629156"/>
    </source>
</evidence>
<reference evidence="5 6" key="1">
    <citation type="submission" date="2024-06" db="EMBL/GenBank/DDBJ databases">
        <authorList>
            <person name="Kaempfer P."/>
            <person name="Viver T."/>
        </authorList>
    </citation>
    <scope>NUCLEOTIDE SEQUENCE [LARGE SCALE GENOMIC DNA]</scope>
    <source>
        <strain evidence="5 6">ST-119</strain>
    </source>
</reference>
<dbReference type="PROSITE" id="PS51820">
    <property type="entry name" value="PA14"/>
    <property type="match status" value="1"/>
</dbReference>
<dbReference type="InterPro" id="IPR036881">
    <property type="entry name" value="Glyco_hydro_3_C_sf"/>
</dbReference>
<accession>A0ABW8YUE9</accession>
<name>A0ABW8YUE9_9FLAO</name>
<dbReference type="PANTHER" id="PTHR42721">
    <property type="entry name" value="SUGAR HYDROLASE-RELATED"/>
    <property type="match status" value="1"/>
</dbReference>
<keyword evidence="2" id="KW-0732">Signal</keyword>